<evidence type="ECO:0000256" key="12">
    <source>
        <dbReference type="ARBA" id="ARBA00023136"/>
    </source>
</evidence>
<dbReference type="EC" id="3.1.1.116" evidence="14"/>
<evidence type="ECO:0000256" key="13">
    <source>
        <dbReference type="ARBA" id="ARBA00024531"/>
    </source>
</evidence>
<comment type="cofactor">
    <cofactor evidence="1">
        <name>Ca(2+)</name>
        <dbReference type="ChEBI" id="CHEBI:29108"/>
    </cofactor>
</comment>
<feature type="region of interest" description="Disordered" evidence="16">
    <location>
        <begin position="1"/>
        <end position="26"/>
    </location>
</feature>
<keyword evidence="7" id="KW-0378">Hydrolase</keyword>
<evidence type="ECO:0000313" key="19">
    <source>
        <dbReference type="Proteomes" id="UP000241769"/>
    </source>
</evidence>
<dbReference type="PANTHER" id="PTHR45792">
    <property type="entry name" value="DIACYLGLYCEROL LIPASE HOMOLOG-RELATED"/>
    <property type="match status" value="1"/>
</dbReference>
<keyword evidence="11" id="KW-0443">Lipid metabolism</keyword>
<evidence type="ECO:0000256" key="3">
    <source>
        <dbReference type="ARBA" id="ARBA00022475"/>
    </source>
</evidence>
<sequence>MVSITDANERDTTMESEVPNEMEEEKVPETISKAAEEVKEHINDGDNANAASANWNIIDPLWISSASLVTKGGINLASYGTEKGFQIARASTSLGFDIAKTITAGLFGFGASLLGAEEDVLGPVVGKGLDLIKNVAVSGIDLGEAITNASLHVASESVNGMDQLFGNDEATRALRIFSELVTHEWNNPKFPETFGGKTDITAMQMTTALITWILLQNITFDAYRERVLRELDEISLESFRSDEGTKHLRHFMKRYSKMALSSYGGLGLLFFSVKIPVPGTKMENTEEEDMRKIVQDADKEIEEEIRGDLEENSEEISEKPIEVESVTTDEPSFWSKLMGGHDHTFMERLSGLDSGSASQAFGGATVKGPDGQGRYIPRFFVVTDHQSREVVLVLRGTLSISDVAIDLTCREAFIDIPATSNYNEPTQYKVHGGMLEVARSMGGKSGFVTNAVAQAMRRNPLYDVSIVGHSLGAGLASVLTFMWADLESGLTRRDCGLPHSRKLRAWAFAPPCIAEGELCRRASKVLTSIVFSWDAVSRLSLGSITDLRSLGARITHGGEELSDLGKRVLSYQSGRHNGDPQKKKEEYDWLLGARSTLESNLEGCSLYPAGRTYWVLRREDLQPERESVALFQVKGKIERVFDEMVFSSNMISSHMPGKECRDVLENGHAILGIRVFLADDEKKTEELGILECSVSISAVRGLAGREMMEIVSSHTIRRESMVADIDLEEPLLSREKASEMEGGVVYDGELDEMLEALYRQAILANGDVEEAHTVIEELKEEAATLRKSNEHRETKKQMKAKREAIKLHLRYLESTLSTYHVFNHRIIARSALQSSDVKQIAAALLHVFDISHQRIRFILNLPLTSSKSYTKSIGLRTGKTNRFLQSHPSVAASIPIGLGILSIVGLSLIVGPFSLLALAVVVPATEGAVEEQSHADTKVLRVLKRASKRMRCKDIESDGVERALQYAARANEKKILPGGYVKFCPTVYIMLCTNTPVLKKTTIVSHFVMHRELMQRTQNSACGATHVPNSLVPRTLRIKENNFKPPEAAK</sequence>
<evidence type="ECO:0000256" key="14">
    <source>
        <dbReference type="ARBA" id="ARBA00026104"/>
    </source>
</evidence>
<evidence type="ECO:0000259" key="17">
    <source>
        <dbReference type="Pfam" id="PF01764"/>
    </source>
</evidence>
<keyword evidence="12" id="KW-0472">Membrane</keyword>
<gene>
    <name evidence="18" type="ORF">PROFUN_11872</name>
</gene>
<dbReference type="InterPro" id="IPR052214">
    <property type="entry name" value="DAG_Lipase-Related"/>
</dbReference>
<dbReference type="Proteomes" id="UP000241769">
    <property type="component" value="Unassembled WGS sequence"/>
</dbReference>
<evidence type="ECO:0000256" key="15">
    <source>
        <dbReference type="SAM" id="Coils"/>
    </source>
</evidence>
<evidence type="ECO:0000256" key="7">
    <source>
        <dbReference type="ARBA" id="ARBA00022801"/>
    </source>
</evidence>
<evidence type="ECO:0000256" key="16">
    <source>
        <dbReference type="SAM" id="MobiDB-lite"/>
    </source>
</evidence>
<dbReference type="AlphaFoldDB" id="A0A2P6N9E6"/>
<evidence type="ECO:0000256" key="8">
    <source>
        <dbReference type="ARBA" id="ARBA00022837"/>
    </source>
</evidence>
<protein>
    <recommendedName>
        <fullName evidence="14">sn-1-specific diacylglycerol lipase</fullName>
        <ecNumber evidence="14">3.1.1.116</ecNumber>
    </recommendedName>
</protein>
<dbReference type="GO" id="GO:0016298">
    <property type="term" value="F:lipase activity"/>
    <property type="evidence" value="ECO:0007669"/>
    <property type="project" value="TreeGrafter"/>
</dbReference>
<evidence type="ECO:0000256" key="10">
    <source>
        <dbReference type="ARBA" id="ARBA00022989"/>
    </source>
</evidence>
<dbReference type="EMBL" id="MDYQ01000145">
    <property type="protein sequence ID" value="PRP80559.1"/>
    <property type="molecule type" value="Genomic_DNA"/>
</dbReference>
<dbReference type="PANTHER" id="PTHR45792:SF8">
    <property type="entry name" value="DIACYLGLYCEROL LIPASE-ALPHA"/>
    <property type="match status" value="1"/>
</dbReference>
<accession>A0A2P6N9E6</accession>
<dbReference type="GO" id="GO:0005886">
    <property type="term" value="C:plasma membrane"/>
    <property type="evidence" value="ECO:0007669"/>
    <property type="project" value="UniProtKB-SubCell"/>
</dbReference>
<keyword evidence="6" id="KW-0479">Metal-binding</keyword>
<feature type="domain" description="Fungal lipase-type" evidence="17">
    <location>
        <begin position="391"/>
        <end position="540"/>
    </location>
</feature>
<dbReference type="GO" id="GO:0046872">
    <property type="term" value="F:metal ion binding"/>
    <property type="evidence" value="ECO:0007669"/>
    <property type="project" value="UniProtKB-KW"/>
</dbReference>
<evidence type="ECO:0000313" key="18">
    <source>
        <dbReference type="EMBL" id="PRP80559.1"/>
    </source>
</evidence>
<organism evidence="18 19">
    <name type="scientific">Planoprotostelium fungivorum</name>
    <dbReference type="NCBI Taxonomy" id="1890364"/>
    <lineage>
        <taxon>Eukaryota</taxon>
        <taxon>Amoebozoa</taxon>
        <taxon>Evosea</taxon>
        <taxon>Variosea</taxon>
        <taxon>Cavosteliida</taxon>
        <taxon>Cavosteliaceae</taxon>
        <taxon>Planoprotostelium</taxon>
    </lineage>
</organism>
<name>A0A2P6N9E6_9EUKA</name>
<dbReference type="GO" id="GO:0019369">
    <property type="term" value="P:arachidonate metabolic process"/>
    <property type="evidence" value="ECO:0007669"/>
    <property type="project" value="TreeGrafter"/>
</dbReference>
<keyword evidence="5" id="KW-0812">Transmembrane</keyword>
<feature type="coiled-coil region" evidence="15">
    <location>
        <begin position="768"/>
        <end position="795"/>
    </location>
</feature>
<keyword evidence="9" id="KW-0442">Lipid degradation</keyword>
<keyword evidence="10" id="KW-1133">Transmembrane helix</keyword>
<evidence type="ECO:0000256" key="9">
    <source>
        <dbReference type="ARBA" id="ARBA00022963"/>
    </source>
</evidence>
<keyword evidence="8" id="KW-0106">Calcium</keyword>
<comment type="subcellular location">
    <subcellularLocation>
        <location evidence="2">Cell membrane</location>
        <topology evidence="2">Multi-pass membrane protein</topology>
    </subcellularLocation>
</comment>
<dbReference type="SUPFAM" id="SSF53474">
    <property type="entry name" value="alpha/beta-Hydrolases"/>
    <property type="match status" value="1"/>
</dbReference>
<evidence type="ECO:0000256" key="2">
    <source>
        <dbReference type="ARBA" id="ARBA00004651"/>
    </source>
</evidence>
<comment type="caution">
    <text evidence="18">The sequence shown here is derived from an EMBL/GenBank/DDBJ whole genome shotgun (WGS) entry which is preliminary data.</text>
</comment>
<keyword evidence="3" id="KW-1003">Cell membrane</keyword>
<dbReference type="InParanoid" id="A0A2P6N9E6"/>
<dbReference type="InterPro" id="IPR029058">
    <property type="entry name" value="AB_hydrolase_fold"/>
</dbReference>
<keyword evidence="15" id="KW-0175">Coiled coil</keyword>
<evidence type="ECO:0000256" key="1">
    <source>
        <dbReference type="ARBA" id="ARBA00001913"/>
    </source>
</evidence>
<reference evidence="18 19" key="1">
    <citation type="journal article" date="2018" name="Genome Biol. Evol.">
        <title>Multiple Roots of Fruiting Body Formation in Amoebozoa.</title>
        <authorList>
            <person name="Hillmann F."/>
            <person name="Forbes G."/>
            <person name="Novohradska S."/>
            <person name="Ferling I."/>
            <person name="Riege K."/>
            <person name="Groth M."/>
            <person name="Westermann M."/>
            <person name="Marz M."/>
            <person name="Spaller T."/>
            <person name="Winckler T."/>
            <person name="Schaap P."/>
            <person name="Glockner G."/>
        </authorList>
    </citation>
    <scope>NUCLEOTIDE SEQUENCE [LARGE SCALE GENOMIC DNA]</scope>
    <source>
        <strain evidence="18 19">Jena</strain>
    </source>
</reference>
<dbReference type="CDD" id="cd00519">
    <property type="entry name" value="Lipase_3"/>
    <property type="match status" value="1"/>
</dbReference>
<evidence type="ECO:0000256" key="11">
    <source>
        <dbReference type="ARBA" id="ARBA00023098"/>
    </source>
</evidence>
<dbReference type="Gene3D" id="3.40.50.1820">
    <property type="entry name" value="alpha/beta hydrolase"/>
    <property type="match status" value="1"/>
</dbReference>
<proteinExistence type="predicted"/>
<keyword evidence="4" id="KW-0597">Phosphoprotein</keyword>
<evidence type="ECO:0000256" key="4">
    <source>
        <dbReference type="ARBA" id="ARBA00022553"/>
    </source>
</evidence>
<dbReference type="InterPro" id="IPR002921">
    <property type="entry name" value="Fungal_lipase-type"/>
</dbReference>
<evidence type="ECO:0000256" key="6">
    <source>
        <dbReference type="ARBA" id="ARBA00022723"/>
    </source>
</evidence>
<dbReference type="Pfam" id="PF01764">
    <property type="entry name" value="Lipase_3"/>
    <property type="match status" value="1"/>
</dbReference>
<evidence type="ECO:0000256" key="5">
    <source>
        <dbReference type="ARBA" id="ARBA00022692"/>
    </source>
</evidence>
<keyword evidence="19" id="KW-1185">Reference proteome</keyword>
<dbReference type="GO" id="GO:0046340">
    <property type="term" value="P:diacylglycerol catabolic process"/>
    <property type="evidence" value="ECO:0007669"/>
    <property type="project" value="TreeGrafter"/>
</dbReference>
<comment type="catalytic activity">
    <reaction evidence="13">
        <text>a 1,2-diacyl-sn-glycerol + H2O = a 2-acylglycerol + a fatty acid + H(+)</text>
        <dbReference type="Rhea" id="RHEA:33275"/>
        <dbReference type="ChEBI" id="CHEBI:15377"/>
        <dbReference type="ChEBI" id="CHEBI:15378"/>
        <dbReference type="ChEBI" id="CHEBI:17389"/>
        <dbReference type="ChEBI" id="CHEBI:17815"/>
        <dbReference type="ChEBI" id="CHEBI:28868"/>
        <dbReference type="EC" id="3.1.1.116"/>
    </reaction>
    <physiologicalReaction direction="left-to-right" evidence="13">
        <dbReference type="Rhea" id="RHEA:33276"/>
    </physiologicalReaction>
</comment>
<dbReference type="OrthoDB" id="438440at2759"/>